<dbReference type="EMBL" id="JBANRG010000032">
    <property type="protein sequence ID" value="KAK7451036.1"/>
    <property type="molecule type" value="Genomic_DNA"/>
</dbReference>
<protein>
    <recommendedName>
        <fullName evidence="2">DUF6535 domain-containing protein</fullName>
    </recommendedName>
</protein>
<feature type="domain" description="DUF6535" evidence="2">
    <location>
        <begin position="50"/>
        <end position="184"/>
    </location>
</feature>
<dbReference type="Pfam" id="PF20153">
    <property type="entry name" value="DUF6535"/>
    <property type="match status" value="1"/>
</dbReference>
<keyword evidence="4" id="KW-1185">Reference proteome</keyword>
<dbReference type="InterPro" id="IPR045338">
    <property type="entry name" value="DUF6535"/>
</dbReference>
<sequence>MTLLEIFRILVTYIAVAIAKPLPKRNLNDHSEQKERYQPTVDDEACSKLWAVYIDEARRYDEDLLKGWQDDMDGMLLFSALYSASLTAFLIESYKTLQDDPAQNTVVLLSQITQQLASALNGTNASITQPLPATFDPPLSSIICNFFWFLSLALALTCSLLATFVKQWTRDFIHKTSLKPSPRHGVPRQDDTLTEAMLENSFKPSMERSDRDQKALLYTMKSLTDDNEFLPFIEAIPDVIYDSSRPTYVGPNTGLILPLLQSSDPEGNIIFRISKFIQRYQAWTDPVFRDRSTIACPKALWSLGWMFLNLGHQNRLDLSPEGVRAYRNFTQDVISYAPILLSLQGRYVHSALAVLRLSWLNSIRYSIAKVTEVLVSEIKFIQSVKKMSLSAETAVAEKCVTFARHMLGEIGLVETSYGPSTARNWFPTPYTHLIAVLNRDTSHLLTKLAADTSHTVNLAKLTTEIIVLLKDETWKSLRWHILHEYILISLDFIFSTSTLPHEFEMVCNLIFPPDESGSVDVNNPDVTGPLLRLKEYLADEAKISSMTDVLVGQYLKLFISAEPPPLTPNFEKEAESRRFVLWYFKSRASGDVTHRKVLALPDLSRIMSCILKELQHGSKEPDLCLRAALLSMTGSSRFIIPQPDGDSISDNSIHALVHDFPWKLWNALREPFSSLHECESYHLVRITAEARACTTMDAYRPSLDQDKLELYRDYLPQHTPLFSAASKKHRETLMINIVARFIDLSCEQKLPSQLGVALRALCGPEDNCLNFTDVYETGQLRFAACFTKLVDTLRAGEFESVYLSSSILGEFFNLSEMGVSESGVALLWSWEYWITSVRCARKMVGALKRLKKSACYHEYAEANDNLLEHCKEVISEHISRFQQRRLGKKKSQVLASKGIKRRRGVLSFR</sequence>
<feature type="signal peptide" evidence="1">
    <location>
        <begin position="1"/>
        <end position="19"/>
    </location>
</feature>
<evidence type="ECO:0000256" key="1">
    <source>
        <dbReference type="SAM" id="SignalP"/>
    </source>
</evidence>
<accession>A0ABR1J5N9</accession>
<evidence type="ECO:0000259" key="2">
    <source>
        <dbReference type="Pfam" id="PF20153"/>
    </source>
</evidence>
<feature type="chain" id="PRO_5045598800" description="DUF6535 domain-containing protein" evidence="1">
    <location>
        <begin position="20"/>
        <end position="909"/>
    </location>
</feature>
<reference evidence="3 4" key="1">
    <citation type="submission" date="2024-01" db="EMBL/GenBank/DDBJ databases">
        <title>A draft genome for the cacao thread blight pathogen Marasmiellus scandens.</title>
        <authorList>
            <person name="Baruah I.K."/>
            <person name="Leung J."/>
            <person name="Bukari Y."/>
            <person name="Amoako-Attah I."/>
            <person name="Meinhardt L.W."/>
            <person name="Bailey B.A."/>
            <person name="Cohen S.P."/>
        </authorList>
    </citation>
    <scope>NUCLEOTIDE SEQUENCE [LARGE SCALE GENOMIC DNA]</scope>
    <source>
        <strain evidence="3 4">GH-19</strain>
    </source>
</reference>
<organism evidence="3 4">
    <name type="scientific">Marasmiellus scandens</name>
    <dbReference type="NCBI Taxonomy" id="2682957"/>
    <lineage>
        <taxon>Eukaryota</taxon>
        <taxon>Fungi</taxon>
        <taxon>Dikarya</taxon>
        <taxon>Basidiomycota</taxon>
        <taxon>Agaricomycotina</taxon>
        <taxon>Agaricomycetes</taxon>
        <taxon>Agaricomycetidae</taxon>
        <taxon>Agaricales</taxon>
        <taxon>Marasmiineae</taxon>
        <taxon>Omphalotaceae</taxon>
        <taxon>Marasmiellus</taxon>
    </lineage>
</organism>
<keyword evidence="1" id="KW-0732">Signal</keyword>
<dbReference type="Proteomes" id="UP001498398">
    <property type="component" value="Unassembled WGS sequence"/>
</dbReference>
<evidence type="ECO:0000313" key="4">
    <source>
        <dbReference type="Proteomes" id="UP001498398"/>
    </source>
</evidence>
<evidence type="ECO:0000313" key="3">
    <source>
        <dbReference type="EMBL" id="KAK7451036.1"/>
    </source>
</evidence>
<proteinExistence type="predicted"/>
<name>A0ABR1J5N9_9AGAR</name>
<comment type="caution">
    <text evidence="3">The sequence shown here is derived from an EMBL/GenBank/DDBJ whole genome shotgun (WGS) entry which is preliminary data.</text>
</comment>
<gene>
    <name evidence="3" type="ORF">VKT23_012711</name>
</gene>